<dbReference type="STRING" id="1122244.GCA_000426885_01855"/>
<proteinExistence type="inferred from homology"/>
<protein>
    <recommendedName>
        <fullName evidence="2">UPF0301 protein NCTC12877_00425</fullName>
    </recommendedName>
</protein>
<dbReference type="PANTHER" id="PTHR30327:SF1">
    <property type="entry name" value="UPF0301 PROTEIN YQGE"/>
    <property type="match status" value="1"/>
</dbReference>
<evidence type="ECO:0000313" key="3">
    <source>
        <dbReference type="EMBL" id="STZ07456.1"/>
    </source>
</evidence>
<dbReference type="GO" id="GO:0005829">
    <property type="term" value="C:cytosol"/>
    <property type="evidence" value="ECO:0007669"/>
    <property type="project" value="TreeGrafter"/>
</dbReference>
<dbReference type="Gene3D" id="3.40.1740.10">
    <property type="entry name" value="VC0467-like"/>
    <property type="match status" value="1"/>
</dbReference>
<dbReference type="AlphaFoldDB" id="A0A378QWM8"/>
<reference evidence="3 4" key="1">
    <citation type="submission" date="2018-06" db="EMBL/GenBank/DDBJ databases">
        <authorList>
            <consortium name="Pathogen Informatics"/>
            <person name="Doyle S."/>
        </authorList>
    </citation>
    <scope>NUCLEOTIDE SEQUENCE [LARGE SCALE GENOMIC DNA]</scope>
    <source>
        <strain evidence="3 4">NCTC12877</strain>
    </source>
</reference>
<dbReference type="Proteomes" id="UP000254065">
    <property type="component" value="Unassembled WGS sequence"/>
</dbReference>
<evidence type="ECO:0000256" key="2">
    <source>
        <dbReference type="HAMAP-Rule" id="MF_00758"/>
    </source>
</evidence>
<dbReference type="HAMAP" id="MF_00758">
    <property type="entry name" value="UPF0301"/>
    <property type="match status" value="1"/>
</dbReference>
<gene>
    <name evidence="3" type="ORF">NCTC12877_00425</name>
</gene>
<dbReference type="PANTHER" id="PTHR30327">
    <property type="entry name" value="UNCHARACTERIZED PROTEIN YQGE"/>
    <property type="match status" value="1"/>
</dbReference>
<dbReference type="EMBL" id="UGQB01000004">
    <property type="protein sequence ID" value="STZ07456.1"/>
    <property type="molecule type" value="Genomic_DNA"/>
</dbReference>
<dbReference type="SUPFAM" id="SSF143456">
    <property type="entry name" value="VC0467-like"/>
    <property type="match status" value="1"/>
</dbReference>
<evidence type="ECO:0000313" key="4">
    <source>
        <dbReference type="Proteomes" id="UP000254065"/>
    </source>
</evidence>
<comment type="similarity">
    <text evidence="1 2">Belongs to the UPF0301 (AlgH) family.</text>
</comment>
<sequence length="221" mass="24428">MILIEPAHSLTIHKPCKMAILPHIDLNDNDIPKRADLKKFSNLTHHFLLPSPSMPDERFADALIYICRHSTDGAWGFMINKPLGASVGGLLHELDLPASQKAMNTPAMHGGFIRPEAGFVLHTGLPEFASSFAVGENVCITTSKDVLSLISGDSLPYFLLCMGFCNWTAGQLEQEISEQDWLVCPADLEILFRAKFEDRLILAYDKLGIDPDKFTLTTGFA</sequence>
<accession>A0A378QWM8</accession>
<name>A0A378QWM8_9GAMM</name>
<dbReference type="Pfam" id="PF02622">
    <property type="entry name" value="DUF179"/>
    <property type="match status" value="1"/>
</dbReference>
<keyword evidence="4" id="KW-1185">Reference proteome</keyword>
<organism evidence="3 4">
    <name type="scientific">Moraxella caprae</name>
    <dbReference type="NCBI Taxonomy" id="90240"/>
    <lineage>
        <taxon>Bacteria</taxon>
        <taxon>Pseudomonadati</taxon>
        <taxon>Pseudomonadota</taxon>
        <taxon>Gammaproteobacteria</taxon>
        <taxon>Moraxellales</taxon>
        <taxon>Moraxellaceae</taxon>
        <taxon>Moraxella</taxon>
    </lineage>
</organism>
<evidence type="ECO:0000256" key="1">
    <source>
        <dbReference type="ARBA" id="ARBA00009600"/>
    </source>
</evidence>
<dbReference type="InterPro" id="IPR003774">
    <property type="entry name" value="AlgH-like"/>
</dbReference>